<reference evidence="1" key="1">
    <citation type="submission" date="2019-10" db="EMBL/GenBank/DDBJ databases">
        <title>Nonomuraea sp. nov., isolated from Phyllanthus amarus.</title>
        <authorList>
            <person name="Klykleung N."/>
            <person name="Tanasupawat S."/>
        </authorList>
    </citation>
    <scope>NUCLEOTIDE SEQUENCE [LARGE SCALE GENOMIC DNA]</scope>
    <source>
        <strain evidence="1">3MP-10</strain>
    </source>
</reference>
<organism evidence="1 2">
    <name type="scientific">Streptomyces mimosae</name>
    <dbReference type="NCBI Taxonomy" id="2586635"/>
    <lineage>
        <taxon>Bacteria</taxon>
        <taxon>Bacillati</taxon>
        <taxon>Actinomycetota</taxon>
        <taxon>Actinomycetes</taxon>
        <taxon>Kitasatosporales</taxon>
        <taxon>Streptomycetaceae</taxon>
        <taxon>Streptomyces</taxon>
    </lineage>
</organism>
<gene>
    <name evidence="1" type="ORF">FH607_020165</name>
</gene>
<keyword evidence="2" id="KW-1185">Reference proteome</keyword>
<protein>
    <submittedName>
        <fullName evidence="1">Uncharacterized protein</fullName>
    </submittedName>
</protein>
<evidence type="ECO:0000313" key="1">
    <source>
        <dbReference type="EMBL" id="KAB8162954.1"/>
    </source>
</evidence>
<comment type="caution">
    <text evidence="1">The sequence shown here is derived from an EMBL/GenBank/DDBJ whole genome shotgun (WGS) entry which is preliminary data.</text>
</comment>
<dbReference type="AlphaFoldDB" id="A0A5N6A2F3"/>
<dbReference type="RefSeq" id="WP_139670566.1">
    <property type="nucleotide sequence ID" value="NZ_VDLY02000013.1"/>
</dbReference>
<name>A0A5N6A2F3_9ACTN</name>
<sequence>MSEPTRTLSTTAAGELLAAITEYLTLPEPADAAVPARDRALLERASRVVSVLRLAGSDESANRAARVLRRWATQPVTYATRLAELADARLAEQRHQLDLADAAFRALAPAGMAVAR</sequence>
<accession>A0A5N6A2F3</accession>
<dbReference type="Proteomes" id="UP000314251">
    <property type="component" value="Unassembled WGS sequence"/>
</dbReference>
<evidence type="ECO:0000313" key="2">
    <source>
        <dbReference type="Proteomes" id="UP000314251"/>
    </source>
</evidence>
<dbReference type="EMBL" id="VDLY02000013">
    <property type="protein sequence ID" value="KAB8162954.1"/>
    <property type="molecule type" value="Genomic_DNA"/>
</dbReference>
<proteinExistence type="predicted"/>